<feature type="compositionally biased region" description="Pro residues" evidence="2">
    <location>
        <begin position="474"/>
        <end position="490"/>
    </location>
</feature>
<dbReference type="AlphaFoldDB" id="A0A286RAZ1"/>
<dbReference type="Gene3D" id="3.90.1720.10">
    <property type="entry name" value="endopeptidase domain like (from Nostoc punctiforme)"/>
    <property type="match status" value="1"/>
</dbReference>
<sequence>MHTVRLHVPLNQAQEWIRDGDLLLFRRRGLIAVVGRGEHSHAALAGWWGETLCCLEVRALYGGRVVTLASQVNRYPGRIDVYQADPDGRWPEFDRQQTVQFMLRFAGEQYGYGGILRVARYHLPLLRLFCRPKLHDRESTLSRPFCSQACVTATRIGGGVDPVPQLADEATEPADLARSPFYRYRATLVPDDEPTDCLPPNARARRSRGICSWLGVLIAGLVAIAICLGGLQRVTLAQGCAQGFCPAPAAPYPSGADLPQVVGSRTIGNLPKDSLPTESVARIENRLTSGIAVYGSGVLIRKDDRWGWILTCDHLFRDGVGRLTVWLPNRSAYATYEGRLIARSAPDDLAVVGIAAPPNAPAAVAETVPRPGDVVALAGFGPNGSLRVAQGAVLGYVQTAGSSGVETLQIRAAARDGDSGGPILDSSGRVVAILWGTDGYRTVGTYCGRIRQFLAGIFGDQRPAPRSPENLLVPIPPQEAAPSPPRPPSNPIDGSQTPPDSLLAQLQARLEELRQRVEARFANEEPLSERLRQLEERTSLVSQLRERVERAEQVVGAENIRAVIRQTAADLLAEKGPGWLDTILPAVLTALGWTGPPSIALAFAARLGLRILERRLRQRVAEALSSRESTSTDATSDQKTSPSS</sequence>
<feature type="transmembrane region" description="Helical" evidence="3">
    <location>
        <begin position="210"/>
        <end position="231"/>
    </location>
</feature>
<dbReference type="SUPFAM" id="SSF54001">
    <property type="entry name" value="Cysteine proteinases"/>
    <property type="match status" value="1"/>
</dbReference>
<evidence type="ECO:0000256" key="1">
    <source>
        <dbReference type="SAM" id="Coils"/>
    </source>
</evidence>
<dbReference type="OrthoDB" id="271829at2"/>
<proteinExistence type="predicted"/>
<organism evidence="4 5">
    <name type="scientific">Thermogutta terrifontis</name>
    <dbReference type="NCBI Taxonomy" id="1331910"/>
    <lineage>
        <taxon>Bacteria</taxon>
        <taxon>Pseudomonadati</taxon>
        <taxon>Planctomycetota</taxon>
        <taxon>Planctomycetia</taxon>
        <taxon>Pirellulales</taxon>
        <taxon>Thermoguttaceae</taxon>
        <taxon>Thermogutta</taxon>
    </lineage>
</organism>
<feature type="coiled-coil region" evidence="1">
    <location>
        <begin position="503"/>
        <end position="554"/>
    </location>
</feature>
<dbReference type="KEGG" id="ttf:THTE_0523"/>
<dbReference type="SUPFAM" id="SSF50494">
    <property type="entry name" value="Trypsin-like serine proteases"/>
    <property type="match status" value="1"/>
</dbReference>
<dbReference type="InterPro" id="IPR038765">
    <property type="entry name" value="Papain-like_cys_pep_sf"/>
</dbReference>
<dbReference type="InterPro" id="IPR043504">
    <property type="entry name" value="Peptidase_S1_PA_chymotrypsin"/>
</dbReference>
<keyword evidence="1" id="KW-0175">Coiled coil</keyword>
<reference evidence="4 5" key="1">
    <citation type="journal article" name="Front. Microbiol.">
        <title>Sugar Metabolism of the First Thermophilic Planctomycete Thermogutta terrifontis: Comparative Genomic and Transcriptomic Approaches.</title>
        <authorList>
            <person name="Elcheninov A.G."/>
            <person name="Menzel P."/>
            <person name="Gudbergsdottir S.R."/>
            <person name="Slesarev A.I."/>
            <person name="Kadnikov V.V."/>
            <person name="Krogh A."/>
            <person name="Bonch-Osmolovskaya E.A."/>
            <person name="Peng X."/>
            <person name="Kublanov I.V."/>
        </authorList>
    </citation>
    <scope>NUCLEOTIDE SEQUENCE [LARGE SCALE GENOMIC DNA]</scope>
    <source>
        <strain evidence="4 5">R1</strain>
    </source>
</reference>
<evidence type="ECO:0000256" key="3">
    <source>
        <dbReference type="SAM" id="Phobius"/>
    </source>
</evidence>
<evidence type="ECO:0000313" key="5">
    <source>
        <dbReference type="Proteomes" id="UP000215086"/>
    </source>
</evidence>
<keyword evidence="5" id="KW-1185">Reference proteome</keyword>
<protein>
    <submittedName>
        <fullName evidence="4">Uncharacterized protein</fullName>
    </submittedName>
</protein>
<feature type="region of interest" description="Disordered" evidence="2">
    <location>
        <begin position="465"/>
        <end position="500"/>
    </location>
</feature>
<dbReference type="PANTHER" id="PTHR43019">
    <property type="entry name" value="SERINE ENDOPROTEASE DEGS"/>
    <property type="match status" value="1"/>
</dbReference>
<keyword evidence="3" id="KW-1133">Transmembrane helix</keyword>
<feature type="region of interest" description="Disordered" evidence="2">
    <location>
        <begin position="623"/>
        <end position="644"/>
    </location>
</feature>
<dbReference type="RefSeq" id="WP_095413823.1">
    <property type="nucleotide sequence ID" value="NZ_CP018477.1"/>
</dbReference>
<dbReference type="Gene3D" id="2.40.10.10">
    <property type="entry name" value="Trypsin-like serine proteases"/>
    <property type="match status" value="2"/>
</dbReference>
<dbReference type="Pfam" id="PF13365">
    <property type="entry name" value="Trypsin_2"/>
    <property type="match status" value="1"/>
</dbReference>
<dbReference type="PROSITE" id="PS00135">
    <property type="entry name" value="TRYPSIN_SER"/>
    <property type="match status" value="1"/>
</dbReference>
<dbReference type="Proteomes" id="UP000215086">
    <property type="component" value="Chromosome"/>
</dbReference>
<evidence type="ECO:0000313" key="4">
    <source>
        <dbReference type="EMBL" id="ASV73125.1"/>
    </source>
</evidence>
<name>A0A286RAZ1_9BACT</name>
<keyword evidence="3" id="KW-0472">Membrane</keyword>
<keyword evidence="3" id="KW-0812">Transmembrane</keyword>
<accession>A0A286RAZ1</accession>
<dbReference type="InterPro" id="IPR033116">
    <property type="entry name" value="TRYPSIN_SER"/>
</dbReference>
<gene>
    <name evidence="4" type="ORF">THTE_0523</name>
</gene>
<dbReference type="InterPro" id="IPR009003">
    <property type="entry name" value="Peptidase_S1_PA"/>
</dbReference>
<evidence type="ECO:0000256" key="2">
    <source>
        <dbReference type="SAM" id="MobiDB-lite"/>
    </source>
</evidence>
<dbReference type="EMBL" id="CP018477">
    <property type="protein sequence ID" value="ASV73125.1"/>
    <property type="molecule type" value="Genomic_DNA"/>
</dbReference>
<feature type="compositionally biased region" description="Polar residues" evidence="2">
    <location>
        <begin position="626"/>
        <end position="644"/>
    </location>
</feature>